<dbReference type="InterPro" id="IPR053910">
    <property type="entry name" value="RsmI_HTH"/>
</dbReference>
<dbReference type="CDD" id="cd11648">
    <property type="entry name" value="RsmI"/>
    <property type="match status" value="1"/>
</dbReference>
<name>A0A699ZGX9_HAELA</name>
<dbReference type="InterPro" id="IPR035996">
    <property type="entry name" value="4pyrrol_Methylase_sf"/>
</dbReference>
<evidence type="ECO:0000256" key="1">
    <source>
        <dbReference type="ARBA" id="ARBA00022490"/>
    </source>
</evidence>
<dbReference type="NCBIfam" id="TIGR00096">
    <property type="entry name" value="16S rRNA (cytidine(1402)-2'-O)-methyltransferase"/>
    <property type="match status" value="1"/>
</dbReference>
<dbReference type="Proteomes" id="UP000485058">
    <property type="component" value="Unassembled WGS sequence"/>
</dbReference>
<feature type="region of interest" description="Disordered" evidence="6">
    <location>
        <begin position="346"/>
        <end position="388"/>
    </location>
</feature>
<dbReference type="Gene3D" id="3.30.950.10">
    <property type="entry name" value="Methyltransferase, Cobalt-precorrin-4 Transmethylase, Domain 2"/>
    <property type="match status" value="1"/>
</dbReference>
<dbReference type="FunFam" id="3.40.1010.10:FF:000007">
    <property type="entry name" value="Ribosomal RNA small subunit methyltransferase I"/>
    <property type="match status" value="1"/>
</dbReference>
<reference evidence="9 10" key="1">
    <citation type="submission" date="2020-02" db="EMBL/GenBank/DDBJ databases">
        <title>Draft genome sequence of Haematococcus lacustris strain NIES-144.</title>
        <authorList>
            <person name="Morimoto D."/>
            <person name="Nakagawa S."/>
            <person name="Yoshida T."/>
            <person name="Sawayama S."/>
        </authorList>
    </citation>
    <scope>NUCLEOTIDE SEQUENCE [LARGE SCALE GENOMIC DNA]</scope>
    <source>
        <strain evidence="9 10">NIES-144</strain>
    </source>
</reference>
<feature type="non-terminal residue" evidence="9">
    <location>
        <position position="1"/>
    </location>
</feature>
<dbReference type="Gene3D" id="3.40.1010.10">
    <property type="entry name" value="Cobalt-precorrin-4 Transmethylase, Domain 1"/>
    <property type="match status" value="1"/>
</dbReference>
<dbReference type="PANTHER" id="PTHR46111:SF1">
    <property type="entry name" value="RIBOSOMAL RNA SMALL SUBUNIT METHYLTRANSFERASE I"/>
    <property type="match status" value="1"/>
</dbReference>
<dbReference type="PROSITE" id="PS01296">
    <property type="entry name" value="RSMI"/>
    <property type="match status" value="1"/>
</dbReference>
<evidence type="ECO:0000256" key="3">
    <source>
        <dbReference type="ARBA" id="ARBA00022603"/>
    </source>
</evidence>
<evidence type="ECO:0000256" key="5">
    <source>
        <dbReference type="ARBA" id="ARBA00022691"/>
    </source>
</evidence>
<keyword evidence="4" id="KW-0808">Transferase</keyword>
<keyword evidence="3 9" id="KW-0489">Methyltransferase</keyword>
<gene>
    <name evidence="9" type="ORF">HaLaN_14806</name>
</gene>
<dbReference type="Pfam" id="PF23016">
    <property type="entry name" value="RsmI_C"/>
    <property type="match status" value="1"/>
</dbReference>
<protein>
    <submittedName>
        <fullName evidence="9">TP_methylase domain-containing protein</fullName>
    </submittedName>
</protein>
<feature type="domain" description="RsmI HTH" evidence="8">
    <location>
        <begin position="273"/>
        <end position="307"/>
    </location>
</feature>
<dbReference type="EMBL" id="BLLF01001244">
    <property type="protein sequence ID" value="GFH18068.1"/>
    <property type="molecule type" value="Genomic_DNA"/>
</dbReference>
<dbReference type="GO" id="GO:0008168">
    <property type="term" value="F:methyltransferase activity"/>
    <property type="evidence" value="ECO:0007669"/>
    <property type="project" value="UniProtKB-KW"/>
</dbReference>
<dbReference type="InterPro" id="IPR000878">
    <property type="entry name" value="4pyrrol_Mease"/>
</dbReference>
<feature type="domain" description="Tetrapyrrole methylase" evidence="7">
    <location>
        <begin position="26"/>
        <end position="211"/>
    </location>
</feature>
<dbReference type="InterPro" id="IPR014776">
    <property type="entry name" value="4pyrrole_Mease_sub2"/>
</dbReference>
<accession>A0A699ZGX9</accession>
<evidence type="ECO:0000256" key="2">
    <source>
        <dbReference type="ARBA" id="ARBA00022552"/>
    </source>
</evidence>
<dbReference type="AlphaFoldDB" id="A0A699ZGX9"/>
<dbReference type="HAMAP" id="MF_01877">
    <property type="entry name" value="16SrRNA_methyltr_I"/>
    <property type="match status" value="1"/>
</dbReference>
<dbReference type="SUPFAM" id="SSF53790">
    <property type="entry name" value="Tetrapyrrole methylase"/>
    <property type="match status" value="1"/>
</dbReference>
<dbReference type="Pfam" id="PF00590">
    <property type="entry name" value="TP_methylase"/>
    <property type="match status" value="1"/>
</dbReference>
<sequence>MEDMTASCSSSWPAPALQRQDLEPGLYLVSTPIGNLADITLRALTVLTSANLVLAEDTRHTRKLLNHYNIKAELQSYHQHNETARVHNIMQRLQGGEPVALVSDAGTPGISDPGAKLVSAAIAAGVRVVPVPGACALVAALVASGLPTDTFTFLGFLPPKTGSLLLYAPPHGLRATLADLVEVLGPGRRVCVARELTKLHEELFRSTLGEALEEFTRREPRGEVCLVVQGADSAPLLEAGGGAGDAAAPLVCGDDGDHSRGVAADSERPSVLMQGLMQGGMPMSAAAKQVAKQLGLKRKDMYSLALQSQALVAGGPLQPQGGASSQPALPQGMPMMPARQQLGYQHTGPYMAAPGNSYPGMQPQPGAGQGYAPVPSQTYGPGPPGPGS</sequence>
<feature type="compositionally biased region" description="Low complexity" evidence="6">
    <location>
        <begin position="358"/>
        <end position="373"/>
    </location>
</feature>
<comment type="caution">
    <text evidence="9">The sequence shown here is derived from an EMBL/GenBank/DDBJ whole genome shotgun (WGS) entry which is preliminary data.</text>
</comment>
<dbReference type="InterPro" id="IPR008189">
    <property type="entry name" value="rRNA_ssu_MeTfrase_I"/>
</dbReference>
<dbReference type="GO" id="GO:0032259">
    <property type="term" value="P:methylation"/>
    <property type="evidence" value="ECO:0007669"/>
    <property type="project" value="UniProtKB-KW"/>
</dbReference>
<organism evidence="9 10">
    <name type="scientific">Haematococcus lacustris</name>
    <name type="common">Green alga</name>
    <name type="synonym">Haematococcus pluvialis</name>
    <dbReference type="NCBI Taxonomy" id="44745"/>
    <lineage>
        <taxon>Eukaryota</taxon>
        <taxon>Viridiplantae</taxon>
        <taxon>Chlorophyta</taxon>
        <taxon>core chlorophytes</taxon>
        <taxon>Chlorophyceae</taxon>
        <taxon>CS clade</taxon>
        <taxon>Chlamydomonadales</taxon>
        <taxon>Haematococcaceae</taxon>
        <taxon>Haematococcus</taxon>
    </lineage>
</organism>
<proteinExistence type="inferred from homology"/>
<evidence type="ECO:0000256" key="6">
    <source>
        <dbReference type="SAM" id="MobiDB-lite"/>
    </source>
</evidence>
<dbReference type="InterPro" id="IPR018063">
    <property type="entry name" value="SAM_MeTrfase_RsmI_CS"/>
</dbReference>
<dbReference type="InterPro" id="IPR014777">
    <property type="entry name" value="4pyrrole_Mease_sub1"/>
</dbReference>
<evidence type="ECO:0000259" key="7">
    <source>
        <dbReference type="Pfam" id="PF00590"/>
    </source>
</evidence>
<evidence type="ECO:0000256" key="4">
    <source>
        <dbReference type="ARBA" id="ARBA00022679"/>
    </source>
</evidence>
<keyword evidence="2" id="KW-0698">rRNA processing</keyword>
<dbReference type="GO" id="GO:0006364">
    <property type="term" value="P:rRNA processing"/>
    <property type="evidence" value="ECO:0007669"/>
    <property type="project" value="UniProtKB-KW"/>
</dbReference>
<evidence type="ECO:0000313" key="10">
    <source>
        <dbReference type="Proteomes" id="UP000485058"/>
    </source>
</evidence>
<dbReference type="PANTHER" id="PTHR46111">
    <property type="entry name" value="RIBOSOMAL RNA SMALL SUBUNIT METHYLTRANSFERASE I"/>
    <property type="match status" value="1"/>
</dbReference>
<evidence type="ECO:0000313" key="9">
    <source>
        <dbReference type="EMBL" id="GFH18068.1"/>
    </source>
</evidence>
<keyword evidence="10" id="KW-1185">Reference proteome</keyword>
<feature type="non-terminal residue" evidence="9">
    <location>
        <position position="388"/>
    </location>
</feature>
<evidence type="ECO:0000259" key="8">
    <source>
        <dbReference type="Pfam" id="PF23016"/>
    </source>
</evidence>
<keyword evidence="1" id="KW-0963">Cytoplasm</keyword>
<keyword evidence="5" id="KW-0949">S-adenosyl-L-methionine</keyword>